<dbReference type="InterPro" id="IPR050624">
    <property type="entry name" value="HTH-type_Tx_Regulator"/>
</dbReference>
<sequence length="302" mass="35895">MKDRKQIVIESTLQLFTEKGYQHTSVQDILDKANISKGTFYNYFSSKNECLKAVLEQNRLERNVLKEEILVGKKKDDVNVLIEQLIATLKIKEKYNLMPLFREISFLHDEELQEILAEHRFHEITWLKNRFYDIYGEEGKPYYYECAVVFFGTFQYLSFYWNLATNMTIDLKKVVTRSLKYVESFLPEMIKSGEILLEPQEMFLLEKDLAYKSITSKQIQEKLEKFCKKISTIELPQKSLELSSLLLDEIKRETPRMSVLEIMLQPFRASFAETIYKYEAEEIANLFWLFIKMQNKQQGINK</sequence>
<dbReference type="SUPFAM" id="SSF46689">
    <property type="entry name" value="Homeodomain-like"/>
    <property type="match status" value="1"/>
</dbReference>
<dbReference type="InterPro" id="IPR009057">
    <property type="entry name" value="Homeodomain-like_sf"/>
</dbReference>
<dbReference type="PANTHER" id="PTHR43479">
    <property type="entry name" value="ACREF/ENVCD OPERON REPRESSOR-RELATED"/>
    <property type="match status" value="1"/>
</dbReference>
<evidence type="ECO:0000313" key="5">
    <source>
        <dbReference type="EMBL" id="KGR80720.1"/>
    </source>
</evidence>
<keyword evidence="6" id="KW-1185">Reference proteome</keyword>
<dbReference type="EMBL" id="JPVR01000081">
    <property type="protein sequence ID" value="KGR80720.1"/>
    <property type="molecule type" value="Genomic_DNA"/>
</dbReference>
<accession>A0ABR4XT56</accession>
<reference evidence="5 6" key="1">
    <citation type="submission" date="2014-02" db="EMBL/GenBank/DDBJ databases">
        <title>Draft genome sequence of Lysinibacillus boronitolerans NBRC 103108.</title>
        <authorList>
            <person name="Zhang F."/>
            <person name="Wang G."/>
            <person name="Zhang L."/>
        </authorList>
    </citation>
    <scope>NUCLEOTIDE SEQUENCE [LARGE SCALE GENOMIC DNA]</scope>
    <source>
        <strain evidence="5 6">NBRC 103108</strain>
    </source>
</reference>
<name>A0ABR4XT56_9BACI</name>
<proteinExistence type="predicted"/>
<dbReference type="PRINTS" id="PR00455">
    <property type="entry name" value="HTHTETR"/>
</dbReference>
<dbReference type="Proteomes" id="UP000030487">
    <property type="component" value="Unassembled WGS sequence"/>
</dbReference>
<dbReference type="PANTHER" id="PTHR43479:SF22">
    <property type="entry name" value="TRANSCRIPTIONAL REGULATOR, TETR FAMILY"/>
    <property type="match status" value="1"/>
</dbReference>
<dbReference type="PROSITE" id="PS50977">
    <property type="entry name" value="HTH_TETR_2"/>
    <property type="match status" value="1"/>
</dbReference>
<dbReference type="InterPro" id="IPR001647">
    <property type="entry name" value="HTH_TetR"/>
</dbReference>
<evidence type="ECO:0000256" key="2">
    <source>
        <dbReference type="ARBA" id="ARBA00023125"/>
    </source>
</evidence>
<dbReference type="Gene3D" id="1.10.357.10">
    <property type="entry name" value="Tetracycline Repressor, domain 2"/>
    <property type="match status" value="1"/>
</dbReference>
<evidence type="ECO:0000256" key="3">
    <source>
        <dbReference type="PROSITE-ProRule" id="PRU00335"/>
    </source>
</evidence>
<feature type="domain" description="HTH tetR-type" evidence="4">
    <location>
        <begin position="2"/>
        <end position="62"/>
    </location>
</feature>
<comment type="caution">
    <text evidence="5">The sequence shown here is derived from an EMBL/GenBank/DDBJ whole genome shotgun (WGS) entry which is preliminary data.</text>
</comment>
<organism evidence="5 6">
    <name type="scientific">Lysinibacillus boronitolerans JCM 21713 = 10a = NBRC 103108</name>
    <dbReference type="NCBI Taxonomy" id="1294264"/>
    <lineage>
        <taxon>Bacteria</taxon>
        <taxon>Bacillati</taxon>
        <taxon>Bacillota</taxon>
        <taxon>Bacilli</taxon>
        <taxon>Bacillales</taxon>
        <taxon>Bacillaceae</taxon>
        <taxon>Lysinibacillus</taxon>
    </lineage>
</organism>
<evidence type="ECO:0000256" key="1">
    <source>
        <dbReference type="ARBA" id="ARBA00022491"/>
    </source>
</evidence>
<keyword evidence="1" id="KW-0678">Repressor</keyword>
<feature type="DNA-binding region" description="H-T-H motif" evidence="3">
    <location>
        <begin position="25"/>
        <end position="44"/>
    </location>
</feature>
<dbReference type="RefSeq" id="WP_036080760.1">
    <property type="nucleotide sequence ID" value="NZ_AVCW01000001.1"/>
</dbReference>
<keyword evidence="2 3" id="KW-0238">DNA-binding</keyword>
<evidence type="ECO:0000313" key="6">
    <source>
        <dbReference type="Proteomes" id="UP000030487"/>
    </source>
</evidence>
<protein>
    <submittedName>
        <fullName evidence="5">Transcriptional regulator</fullName>
    </submittedName>
</protein>
<evidence type="ECO:0000259" key="4">
    <source>
        <dbReference type="PROSITE" id="PS50977"/>
    </source>
</evidence>
<gene>
    <name evidence="5" type="ORF">CD31_21625</name>
</gene>
<dbReference type="InterPro" id="IPR023772">
    <property type="entry name" value="DNA-bd_HTH_TetR-type_CS"/>
</dbReference>
<dbReference type="Pfam" id="PF00440">
    <property type="entry name" value="TetR_N"/>
    <property type="match status" value="1"/>
</dbReference>
<dbReference type="PROSITE" id="PS01081">
    <property type="entry name" value="HTH_TETR_1"/>
    <property type="match status" value="1"/>
</dbReference>